<feature type="region of interest" description="Disordered" evidence="1">
    <location>
        <begin position="383"/>
        <end position="439"/>
    </location>
</feature>
<reference evidence="2" key="2">
    <citation type="submission" date="2023-04" db="EMBL/GenBank/DDBJ databases">
        <authorList>
            <person name="Bu L."/>
            <person name="Lu L."/>
            <person name="Laidemitt M.R."/>
            <person name="Zhang S.M."/>
            <person name="Mutuku M."/>
            <person name="Mkoji G."/>
            <person name="Steinauer M."/>
            <person name="Loker E.S."/>
        </authorList>
    </citation>
    <scope>NUCLEOTIDE SEQUENCE</scope>
    <source>
        <strain evidence="2">KasaAsao</strain>
        <tissue evidence="2">Whole Snail</tissue>
    </source>
</reference>
<comment type="caution">
    <text evidence="2">The sequence shown here is derived from an EMBL/GenBank/DDBJ whole genome shotgun (WGS) entry which is preliminary data.</text>
</comment>
<dbReference type="EMBL" id="JASAOG010000257">
    <property type="protein sequence ID" value="KAK0041878.1"/>
    <property type="molecule type" value="Genomic_DNA"/>
</dbReference>
<proteinExistence type="predicted"/>
<evidence type="ECO:0000256" key="1">
    <source>
        <dbReference type="SAM" id="MobiDB-lite"/>
    </source>
</evidence>
<organism evidence="2 3">
    <name type="scientific">Biomphalaria pfeifferi</name>
    <name type="common">Bloodfluke planorb</name>
    <name type="synonym">Freshwater snail</name>
    <dbReference type="NCBI Taxonomy" id="112525"/>
    <lineage>
        <taxon>Eukaryota</taxon>
        <taxon>Metazoa</taxon>
        <taxon>Spiralia</taxon>
        <taxon>Lophotrochozoa</taxon>
        <taxon>Mollusca</taxon>
        <taxon>Gastropoda</taxon>
        <taxon>Heterobranchia</taxon>
        <taxon>Euthyneura</taxon>
        <taxon>Panpulmonata</taxon>
        <taxon>Hygrophila</taxon>
        <taxon>Lymnaeoidea</taxon>
        <taxon>Planorbidae</taxon>
        <taxon>Biomphalaria</taxon>
    </lineage>
</organism>
<reference evidence="2" key="1">
    <citation type="journal article" date="2023" name="PLoS Negl. Trop. Dis.">
        <title>A genome sequence for Biomphalaria pfeifferi, the major vector snail for the human-infecting parasite Schistosoma mansoni.</title>
        <authorList>
            <person name="Bu L."/>
            <person name="Lu L."/>
            <person name="Laidemitt M.R."/>
            <person name="Zhang S.M."/>
            <person name="Mutuku M."/>
            <person name="Mkoji G."/>
            <person name="Steinauer M."/>
            <person name="Loker E.S."/>
        </authorList>
    </citation>
    <scope>NUCLEOTIDE SEQUENCE</scope>
    <source>
        <strain evidence="2">KasaAsao</strain>
    </source>
</reference>
<sequence length="635" mass="69248">MSQRPGVDGYRCPVVLAAAAALQFNMLPSARYISSFSSQKTSSRTPDSCLSFRGEFICGFYPLVETIRCRNLFQKLMLSIARNAVYIADDYSTICYASYHLAAYETNTLLCLDILEILAEEETVCHVPARRCRRQLKRTKATLTTTSPTTTKTALGLATARKRRKKVSGAEVAGHWNGYWTPDARRDSHKMTRWLNTILVVGYMLPVVSSQGSAGHLVYSAEPSGVHCGTNQCTREASCRSHTYCDCPSGKYGDGSLKCYPSNSRRAEVLGNTSTLTSFSEATDKIIWPGSYSFSEFTCTRHSNGRDCRAQIIGINTIRNGRTIAYGFRINFRCPHDPHLSEEGVCLMVTGVQRGGKYYYREWGLVDCGLEVFLTETDPNSYPDLTLDGSGSGDGNGDEGSTGGGGNGGKGGSSGGGGGSSGDEEDSSGEDELPWEDPSAFDIGGGHLVQIDVDEDNTAVVSVPDCGFEVGFRAFDLEEVDDPQQSVLYLYVGDDVDFIYPNRSLAGSRSLEEQYETDLVGENLLLYHALTYTPKQLSDHLGKLCFTTAKVFQASCESVEEKESAVVNCTFLLSNEVVQCLDAGTAEGTKSVHAFQLCIQIVCSPRPSWCSLFRSAIPEHCWDTVASGYSNLDCT</sequence>
<accession>A0AAD8AT04</accession>
<feature type="compositionally biased region" description="Acidic residues" evidence="1">
    <location>
        <begin position="422"/>
        <end position="435"/>
    </location>
</feature>
<gene>
    <name evidence="2" type="ORF">Bpfe_028672</name>
</gene>
<name>A0AAD8AT04_BIOPF</name>
<dbReference type="Proteomes" id="UP001233172">
    <property type="component" value="Unassembled WGS sequence"/>
</dbReference>
<evidence type="ECO:0000313" key="2">
    <source>
        <dbReference type="EMBL" id="KAK0041878.1"/>
    </source>
</evidence>
<protein>
    <submittedName>
        <fullName evidence="2">Uncharacterized protein</fullName>
    </submittedName>
</protein>
<keyword evidence="3" id="KW-1185">Reference proteome</keyword>
<evidence type="ECO:0000313" key="3">
    <source>
        <dbReference type="Proteomes" id="UP001233172"/>
    </source>
</evidence>
<feature type="compositionally biased region" description="Gly residues" evidence="1">
    <location>
        <begin position="390"/>
        <end position="421"/>
    </location>
</feature>
<dbReference type="AlphaFoldDB" id="A0AAD8AT04"/>